<feature type="transmembrane region" description="Helical" evidence="7">
    <location>
        <begin position="181"/>
        <end position="203"/>
    </location>
</feature>
<evidence type="ECO:0000256" key="2">
    <source>
        <dbReference type="ARBA" id="ARBA00022448"/>
    </source>
</evidence>
<name>D9SUD1_CLOC7</name>
<dbReference type="Gene3D" id="1.10.3720.10">
    <property type="entry name" value="MetI-like"/>
    <property type="match status" value="1"/>
</dbReference>
<evidence type="ECO:0000256" key="4">
    <source>
        <dbReference type="ARBA" id="ARBA00022692"/>
    </source>
</evidence>
<evidence type="ECO:0000259" key="8">
    <source>
        <dbReference type="PROSITE" id="PS50928"/>
    </source>
</evidence>
<dbReference type="AlphaFoldDB" id="D9SUD1"/>
<evidence type="ECO:0000256" key="6">
    <source>
        <dbReference type="ARBA" id="ARBA00023136"/>
    </source>
</evidence>
<evidence type="ECO:0000256" key="3">
    <source>
        <dbReference type="ARBA" id="ARBA00022475"/>
    </source>
</evidence>
<sequence length="316" mass="35625">MQPTTEKLPSTKRNRNPFSIFTSQNVKIQKRILIVVFLVVPIVLTLMFSYYPALKLFQQSFTDWDGMKPSYNYVGLQNFTEVLKEPETLKTFGNNFAYLVIGIIQTLLALYLAIILNGKLRGRNFFKSIIFMPYILNGVAVAYMFNYIYDYNNGPINVILRNIGLEQFAIKWLGEGYAINFSLAFMGLWQFTGFAMVIFLGALQSIPFDIYEAASLDGATFFQAIRYITLPSVKRVLELNLILCINGAIQAYMPAFLITKGGPAGDSTTFVYKILDIAFKYNKFGKASAMSVITLAIVAVVLIITNVALKERKEAL</sequence>
<dbReference type="OrthoDB" id="145927at2"/>
<proteinExistence type="inferred from homology"/>
<reference evidence="9 10" key="1">
    <citation type="submission" date="2010-08" db="EMBL/GenBank/DDBJ databases">
        <title>Complete sequence of Clostridium cellulovorans 743B.</title>
        <authorList>
            <consortium name="US DOE Joint Genome Institute"/>
            <person name="Lucas S."/>
            <person name="Copeland A."/>
            <person name="Lapidus A."/>
            <person name="Cheng J.-F."/>
            <person name="Bruce D."/>
            <person name="Goodwin L."/>
            <person name="Pitluck S."/>
            <person name="Chertkov O."/>
            <person name="Detter J.C."/>
            <person name="Han C."/>
            <person name="Tapia R."/>
            <person name="Land M."/>
            <person name="Hauser L."/>
            <person name="Chang Y.-J."/>
            <person name="Jeffries C."/>
            <person name="Kyrpides N."/>
            <person name="Ivanova N."/>
            <person name="Mikhailova N."/>
            <person name="Hemme C.L."/>
            <person name="Woyke T."/>
        </authorList>
    </citation>
    <scope>NUCLEOTIDE SEQUENCE [LARGE SCALE GENOMIC DNA]</scope>
    <source>
        <strain evidence="10">ATCC 35296 / DSM 3052 / OCM 3 / 743B</strain>
    </source>
</reference>
<dbReference type="KEGG" id="ccb:Clocel_3200"/>
<comment type="subcellular location">
    <subcellularLocation>
        <location evidence="1 7">Cell membrane</location>
        <topology evidence="1 7">Multi-pass membrane protein</topology>
    </subcellularLocation>
</comment>
<dbReference type="PANTHER" id="PTHR30193">
    <property type="entry name" value="ABC TRANSPORTER PERMEASE PROTEIN"/>
    <property type="match status" value="1"/>
</dbReference>
<dbReference type="RefSeq" id="WP_010073270.1">
    <property type="nucleotide sequence ID" value="NC_014393.1"/>
</dbReference>
<comment type="similarity">
    <text evidence="7">Belongs to the binding-protein-dependent transport system permease family.</text>
</comment>
<feature type="transmembrane region" description="Helical" evidence="7">
    <location>
        <begin position="32"/>
        <end position="51"/>
    </location>
</feature>
<dbReference type="Proteomes" id="UP000002730">
    <property type="component" value="Chromosome"/>
</dbReference>
<dbReference type="InterPro" id="IPR000515">
    <property type="entry name" value="MetI-like"/>
</dbReference>
<dbReference type="Pfam" id="PF00528">
    <property type="entry name" value="BPD_transp_1"/>
    <property type="match status" value="1"/>
</dbReference>
<evidence type="ECO:0000256" key="1">
    <source>
        <dbReference type="ARBA" id="ARBA00004651"/>
    </source>
</evidence>
<dbReference type="EMBL" id="CP002160">
    <property type="protein sequence ID" value="ADL52886.1"/>
    <property type="molecule type" value="Genomic_DNA"/>
</dbReference>
<feature type="transmembrane region" description="Helical" evidence="7">
    <location>
        <begin position="96"/>
        <end position="116"/>
    </location>
</feature>
<feature type="transmembrane region" description="Helical" evidence="7">
    <location>
        <begin position="289"/>
        <end position="309"/>
    </location>
</feature>
<organism evidence="9 10">
    <name type="scientific">Clostridium cellulovorans (strain ATCC 35296 / DSM 3052 / OCM 3 / 743B)</name>
    <dbReference type="NCBI Taxonomy" id="573061"/>
    <lineage>
        <taxon>Bacteria</taxon>
        <taxon>Bacillati</taxon>
        <taxon>Bacillota</taxon>
        <taxon>Clostridia</taxon>
        <taxon>Eubacteriales</taxon>
        <taxon>Clostridiaceae</taxon>
        <taxon>Clostridium</taxon>
    </lineage>
</organism>
<dbReference type="PROSITE" id="PS50928">
    <property type="entry name" value="ABC_TM1"/>
    <property type="match status" value="1"/>
</dbReference>
<accession>D9SUD1</accession>
<dbReference type="HOGENOM" id="CLU_016047_0_0_9"/>
<keyword evidence="3" id="KW-1003">Cell membrane</keyword>
<keyword evidence="10" id="KW-1185">Reference proteome</keyword>
<dbReference type="GO" id="GO:0055085">
    <property type="term" value="P:transmembrane transport"/>
    <property type="evidence" value="ECO:0007669"/>
    <property type="project" value="InterPro"/>
</dbReference>
<feature type="transmembrane region" description="Helical" evidence="7">
    <location>
        <begin position="236"/>
        <end position="258"/>
    </location>
</feature>
<dbReference type="SUPFAM" id="SSF161098">
    <property type="entry name" value="MetI-like"/>
    <property type="match status" value="1"/>
</dbReference>
<dbReference type="InterPro" id="IPR051393">
    <property type="entry name" value="ABC_transporter_permease"/>
</dbReference>
<dbReference type="GO" id="GO:0005886">
    <property type="term" value="C:plasma membrane"/>
    <property type="evidence" value="ECO:0007669"/>
    <property type="project" value="UniProtKB-SubCell"/>
</dbReference>
<evidence type="ECO:0000313" key="10">
    <source>
        <dbReference type="Proteomes" id="UP000002730"/>
    </source>
</evidence>
<protein>
    <submittedName>
        <fullName evidence="9">Binding-protein-dependent transport systems inner membrane component</fullName>
    </submittedName>
</protein>
<keyword evidence="6 7" id="KW-0472">Membrane</keyword>
<keyword evidence="5 7" id="KW-1133">Transmembrane helix</keyword>
<feature type="domain" description="ABC transmembrane type-1" evidence="8">
    <location>
        <begin position="95"/>
        <end position="305"/>
    </location>
</feature>
<gene>
    <name evidence="9" type="ordered locus">Clocel_3200</name>
</gene>
<dbReference type="PANTHER" id="PTHR30193:SF37">
    <property type="entry name" value="INNER MEMBRANE ABC TRANSPORTER PERMEASE PROTEIN YCJO"/>
    <property type="match status" value="1"/>
</dbReference>
<feature type="transmembrane region" description="Helical" evidence="7">
    <location>
        <begin position="128"/>
        <end position="149"/>
    </location>
</feature>
<dbReference type="CDD" id="cd06261">
    <property type="entry name" value="TM_PBP2"/>
    <property type="match status" value="1"/>
</dbReference>
<evidence type="ECO:0000313" key="9">
    <source>
        <dbReference type="EMBL" id="ADL52886.1"/>
    </source>
</evidence>
<dbReference type="STRING" id="573061.Clocel_3200"/>
<evidence type="ECO:0000256" key="7">
    <source>
        <dbReference type="RuleBase" id="RU363032"/>
    </source>
</evidence>
<evidence type="ECO:0000256" key="5">
    <source>
        <dbReference type="ARBA" id="ARBA00022989"/>
    </source>
</evidence>
<dbReference type="InterPro" id="IPR035906">
    <property type="entry name" value="MetI-like_sf"/>
</dbReference>
<keyword evidence="2 7" id="KW-0813">Transport</keyword>
<keyword evidence="4 7" id="KW-0812">Transmembrane</keyword>
<dbReference type="eggNOG" id="COG1175">
    <property type="taxonomic scope" value="Bacteria"/>
</dbReference>